<proteinExistence type="predicted"/>
<dbReference type="SMART" id="SM00320">
    <property type="entry name" value="WD40"/>
    <property type="match status" value="3"/>
</dbReference>
<keyword evidence="6" id="KW-1185">Reference proteome</keyword>
<dbReference type="EMBL" id="KL363302">
    <property type="protein sequence ID" value="KFD48143.1"/>
    <property type="molecule type" value="Genomic_DNA"/>
</dbReference>
<dbReference type="InterPro" id="IPR057852">
    <property type="entry name" value="Beta-prop_WDR11_1st"/>
</dbReference>
<feature type="region of interest" description="Disordered" evidence="1">
    <location>
        <begin position="18"/>
        <end position="39"/>
    </location>
</feature>
<dbReference type="PANTHER" id="PTHR14593">
    <property type="entry name" value="WD REPEAT-CONTAINING PROTEIN 11"/>
    <property type="match status" value="1"/>
</dbReference>
<evidence type="ECO:0000313" key="5">
    <source>
        <dbReference type="EMBL" id="KFD48143.1"/>
    </source>
</evidence>
<dbReference type="Pfam" id="PF23751">
    <property type="entry name" value="Beta-prop_WDR11_1st"/>
    <property type="match status" value="1"/>
</dbReference>
<evidence type="ECO:0000259" key="2">
    <source>
        <dbReference type="Pfam" id="PF23751"/>
    </source>
</evidence>
<accession>A0A085LT47</accession>
<dbReference type="SUPFAM" id="SSF101908">
    <property type="entry name" value="Putative isomerase YbhE"/>
    <property type="match status" value="1"/>
</dbReference>
<gene>
    <name evidence="5" type="ORF">M513_10981</name>
</gene>
<dbReference type="InterPro" id="IPR039694">
    <property type="entry name" value="WDR11"/>
</dbReference>
<evidence type="ECO:0008006" key="7">
    <source>
        <dbReference type="Google" id="ProtNLM"/>
    </source>
</evidence>
<dbReference type="InterPro" id="IPR001680">
    <property type="entry name" value="WD40_rpt"/>
</dbReference>
<name>A0A085LT47_9BILA</name>
<dbReference type="Proteomes" id="UP000030764">
    <property type="component" value="Unassembled WGS sequence"/>
</dbReference>
<sequence>VDKEEKLLKCLRKSEFNKKATTTQKTGDRKTVAATAPDSMPTPFRFPFNSPFGGTTALPSNAAPVTPALACNGNGAMTTPSFQIRSIHDERAALSVLQDNGVIDRVKMCFCTAQMTIRWSPNGHQPRWRCSRRGCRGEVWVRAGTWLDGNHCDNHLYVSGHWKSVDAFDAKTVHFMPKAISGFLSNLNSGSLEWGWNGFLAFGCHSLVVVYHAETMNLVQTLAGHGGYVVKVRWYKENTPRDSSLVDSYDWYLRMASADSIGRIIVWDVLRGMCKCTFGEPSAPVIDMQWLRWQDASSDLLVVLHQPAILTLWNADQGTKLWKTSHGDPLVAMALDPFHYQRVAFLNSSGNLILLNDFSVSTVPTAFGKQYKILPSDTAQSQTDYSDVTTRKSNMTLSIKNQLAKAFSVAGGVSSTSASKYGYGDDSSSEERKSDDACIQIVFHSSTRNHLFLVYPRGIVLVNVVPMQTVVCLAFDRSASPIVTLLPCRSRDAFYLFQENGIVSLRVKKYQSAEVDFRNPLTVGYETVCHIDQPRPAAKSSKVCCASVEPHTESSVVVVGSNGRVSRYSLQHEMSNNEPLLPRLVDFVLLNRDMRQTVPSPIRFSLEGTASGIGGSVSVLRMCPAFDGTKHQLVAVGHLDGLVQLVDLRSCEIRREFSIHSCPVRCLEWSGTDHIVSSGCSQSFSSSTVVRNELLFTDLRSGYVKVLRPEQDESPIEMLRVSHFCCYLAIAFRRQPLEVWDLRSFRLLRKMSRRCPIVVDMSWSTKHHQVEKLMPDVRAEKEQEQAALEGNVTPKAGSTGRELYRENLVILDFENHLWHIVVKGMHVRDGREVKTQWTTGGSITSMAWKQDILVFGDSDGRVSSWDLESKGSRSHLTRLGSVKRLRFCTFPEEFTAIALHADGISLWNVQTLVRLSHCCFSEVSVRCLDADLSEDACPVVLTSDGCVRLFDAEFSTVTSSVEDHLMSTLFCPMLCSRPGAMLIRLLLLNLYRFAHLNEEIRLYEHLLDKLVDAVRLSSLDEHERVHVVKQLHCIGESRLVAIANCSNVVERNLLVASLFGDDWASCFWTIFRGVMNDKQGRDPVGFPSFFDFLLPNELFRISERLQCVTVDFKQCSADQLQHHATALTLLGEYETVIQMLIESDNSRPSYFSDSLKACLLASDRSSPECQSTIKLVATNLIASGKLTDGIELLRSIDKSPDACRYLQSFGFWEESVALDTDACTGVMLKWAEHLGSTEACQKTLALLVLLSLAQWSKVLEILLAMKQIPTAAAFVEALKAAPDETLLKSIPSALIAAVDSEKPFYYNLCDSLKPEACLIDFS</sequence>
<reference evidence="5 6" key="1">
    <citation type="journal article" date="2014" name="Nat. Genet.">
        <title>Genome and transcriptome of the porcine whipworm Trichuris suis.</title>
        <authorList>
            <person name="Jex A.R."/>
            <person name="Nejsum P."/>
            <person name="Schwarz E.M."/>
            <person name="Hu L."/>
            <person name="Young N.D."/>
            <person name="Hall R.S."/>
            <person name="Korhonen P.K."/>
            <person name="Liao S."/>
            <person name="Thamsborg S."/>
            <person name="Xia J."/>
            <person name="Xu P."/>
            <person name="Wang S."/>
            <person name="Scheerlinck J.P."/>
            <person name="Hofmann A."/>
            <person name="Sternberg P.W."/>
            <person name="Wang J."/>
            <person name="Gasser R.B."/>
        </authorList>
    </citation>
    <scope>NUCLEOTIDE SEQUENCE [LARGE SCALE GENOMIC DNA]</scope>
    <source>
        <strain evidence="5">DCEP-RM93M</strain>
    </source>
</reference>
<evidence type="ECO:0000256" key="1">
    <source>
        <dbReference type="SAM" id="MobiDB-lite"/>
    </source>
</evidence>
<evidence type="ECO:0000259" key="4">
    <source>
        <dbReference type="Pfam" id="PF23753"/>
    </source>
</evidence>
<dbReference type="Pfam" id="PF23753">
    <property type="entry name" value="TPR_WDR11"/>
    <property type="match status" value="1"/>
</dbReference>
<dbReference type="SUPFAM" id="SSF50978">
    <property type="entry name" value="WD40 repeat-like"/>
    <property type="match status" value="2"/>
</dbReference>
<feature type="domain" description="WDR11 second beta-propeller" evidence="3">
    <location>
        <begin position="632"/>
        <end position="888"/>
    </location>
</feature>
<dbReference type="GO" id="GO:0005737">
    <property type="term" value="C:cytoplasm"/>
    <property type="evidence" value="ECO:0007669"/>
    <property type="project" value="TreeGrafter"/>
</dbReference>
<dbReference type="InterPro" id="IPR036322">
    <property type="entry name" value="WD40_repeat_dom_sf"/>
</dbReference>
<dbReference type="InterPro" id="IPR057854">
    <property type="entry name" value="TPR_WDR11"/>
</dbReference>
<dbReference type="InterPro" id="IPR015943">
    <property type="entry name" value="WD40/YVTN_repeat-like_dom_sf"/>
</dbReference>
<dbReference type="Pfam" id="PF23752">
    <property type="entry name" value="Beta-prop_WDR11_2nd"/>
    <property type="match status" value="1"/>
</dbReference>
<feature type="domain" description="WDR11 first beta-propeller" evidence="2">
    <location>
        <begin position="185"/>
        <end position="353"/>
    </location>
</feature>
<evidence type="ECO:0000313" key="6">
    <source>
        <dbReference type="Proteomes" id="UP000030764"/>
    </source>
</evidence>
<protein>
    <recommendedName>
        <fullName evidence="7">WD repeat-containing protein 11</fullName>
    </recommendedName>
</protein>
<evidence type="ECO:0000259" key="3">
    <source>
        <dbReference type="Pfam" id="PF23752"/>
    </source>
</evidence>
<dbReference type="PANTHER" id="PTHR14593:SF5">
    <property type="entry name" value="WD REPEAT-CONTAINING PROTEIN 11"/>
    <property type="match status" value="1"/>
</dbReference>
<dbReference type="Gene3D" id="2.130.10.10">
    <property type="entry name" value="YVTN repeat-like/Quinoprotein amine dehydrogenase"/>
    <property type="match status" value="3"/>
</dbReference>
<dbReference type="InterPro" id="IPR057853">
    <property type="entry name" value="Beta-prop_WDR11_2nd"/>
</dbReference>
<feature type="domain" description="WDR11 TPR" evidence="4">
    <location>
        <begin position="1117"/>
        <end position="1283"/>
    </location>
</feature>
<organism evidence="5 6">
    <name type="scientific">Trichuris suis</name>
    <name type="common">pig whipworm</name>
    <dbReference type="NCBI Taxonomy" id="68888"/>
    <lineage>
        <taxon>Eukaryota</taxon>
        <taxon>Metazoa</taxon>
        <taxon>Ecdysozoa</taxon>
        <taxon>Nematoda</taxon>
        <taxon>Enoplea</taxon>
        <taxon>Dorylaimia</taxon>
        <taxon>Trichinellida</taxon>
        <taxon>Trichuridae</taxon>
        <taxon>Trichuris</taxon>
    </lineage>
</organism>
<feature type="non-terminal residue" evidence="5">
    <location>
        <position position="1"/>
    </location>
</feature>